<dbReference type="CDD" id="cd12108">
    <property type="entry name" value="Hr-like"/>
    <property type="match status" value="1"/>
</dbReference>
<feature type="region of interest" description="Disordered" evidence="2">
    <location>
        <begin position="1"/>
        <end position="23"/>
    </location>
</feature>
<keyword evidence="6" id="KW-1185">Reference proteome</keyword>
<dbReference type="RefSeq" id="WP_344809464.1">
    <property type="nucleotide sequence ID" value="NZ_BAABAB010000050.1"/>
</dbReference>
<comment type="caution">
    <text evidence="5">The sequence shown here is derived from an EMBL/GenBank/DDBJ whole genome shotgun (WGS) entry which is preliminary data.</text>
</comment>
<feature type="compositionally biased region" description="Basic and acidic residues" evidence="2">
    <location>
        <begin position="7"/>
        <end position="17"/>
    </location>
</feature>
<dbReference type="PANTHER" id="PTHR43244">
    <property type="match status" value="1"/>
</dbReference>
<dbReference type="Proteomes" id="UP001501490">
    <property type="component" value="Unassembled WGS sequence"/>
</dbReference>
<protein>
    <recommendedName>
        <fullName evidence="7">LLM class flavin-dependent oxidoreductase</fullName>
    </recommendedName>
</protein>
<dbReference type="InterPro" id="IPR012312">
    <property type="entry name" value="Hemerythrin-like"/>
</dbReference>
<dbReference type="Gene3D" id="3.20.20.30">
    <property type="entry name" value="Luciferase-like domain"/>
    <property type="match status" value="1"/>
</dbReference>
<dbReference type="Pfam" id="PF00296">
    <property type="entry name" value="Bac_luciferase"/>
    <property type="match status" value="1"/>
</dbReference>
<dbReference type="EMBL" id="BAABAB010000050">
    <property type="protein sequence ID" value="GAA3640051.1"/>
    <property type="molecule type" value="Genomic_DNA"/>
</dbReference>
<evidence type="ECO:0000256" key="2">
    <source>
        <dbReference type="SAM" id="MobiDB-lite"/>
    </source>
</evidence>
<name>A0ABP7AT60_9ACTN</name>
<dbReference type="PANTHER" id="PTHR43244:SF1">
    <property type="entry name" value="5,10-METHYLENETETRAHYDROMETHANOPTERIN REDUCTASE"/>
    <property type="match status" value="1"/>
</dbReference>
<gene>
    <name evidence="5" type="ORF">GCM10022236_48300</name>
</gene>
<evidence type="ECO:0000259" key="4">
    <source>
        <dbReference type="Pfam" id="PF01814"/>
    </source>
</evidence>
<sequence length="519" mass="55834">MPTGHAPDAERSPRYGREPSFGTFITPTNADPGRVVELAQLSEELGLDLVTFQDHPYQPAFLDTWTLMSYVAARTVQIGIAPNVANLPLRPPAVLARAAASLDLLSGGRFELGLGAGAFWDAIVAMGEQRRAPGEAVDALAEAIEVIRAIWDPATRGGVRLDGQHYRVAGAKRGPAPAHPIGIWLGAYGPRMLRLTGRTADGWLPSAGYLPPDKLPEAQAAIDAAAIKAGRDPSAIRRLYNVNGRFGARAAGFLDGPPDHWVDQLTALVTEAGMDTFILGSDDPAVIGTFASEVVPAVRLAVAELRAGRADEEGALRQAQGTFGVVPTADDGERLTTHRLWDESTRPAGPAPDPDRRYTPHELATGQHLIDVHDHLRAELAQIRELVAQVAVGGADPALVRNRINEMTIRQNNWTVGAYCAQYCRLVTTHHTIEDRSMFPALRAGDPRLADLIARLEQEHQVIHGTLEGVDRALVAFVEAGGHGPELIEAVDVLTDTLLSHLAYEERELVEPIARLGLG</sequence>
<feature type="domain" description="Hemerythrin-like" evidence="4">
    <location>
        <begin position="369"/>
        <end position="510"/>
    </location>
</feature>
<dbReference type="CDD" id="cd01097">
    <property type="entry name" value="Tetrahydromethanopterin_reductase"/>
    <property type="match status" value="1"/>
</dbReference>
<evidence type="ECO:0008006" key="7">
    <source>
        <dbReference type="Google" id="ProtNLM"/>
    </source>
</evidence>
<dbReference type="InterPro" id="IPR011251">
    <property type="entry name" value="Luciferase-like_dom"/>
</dbReference>
<accession>A0ABP7AT60</accession>
<evidence type="ECO:0000256" key="1">
    <source>
        <dbReference type="ARBA" id="ARBA00023002"/>
    </source>
</evidence>
<dbReference type="InterPro" id="IPR050564">
    <property type="entry name" value="F420-G6PD/mer"/>
</dbReference>
<reference evidence="6" key="1">
    <citation type="journal article" date="2019" name="Int. J. Syst. Evol. Microbiol.">
        <title>The Global Catalogue of Microorganisms (GCM) 10K type strain sequencing project: providing services to taxonomists for standard genome sequencing and annotation.</title>
        <authorList>
            <consortium name="The Broad Institute Genomics Platform"/>
            <consortium name="The Broad Institute Genome Sequencing Center for Infectious Disease"/>
            <person name="Wu L."/>
            <person name="Ma J."/>
        </authorList>
    </citation>
    <scope>NUCLEOTIDE SEQUENCE [LARGE SCALE GENOMIC DNA]</scope>
    <source>
        <strain evidence="6">JCM 16929</strain>
    </source>
</reference>
<keyword evidence="1" id="KW-0560">Oxidoreductase</keyword>
<feature type="domain" description="Luciferase-like" evidence="3">
    <location>
        <begin position="22"/>
        <end position="240"/>
    </location>
</feature>
<evidence type="ECO:0000313" key="5">
    <source>
        <dbReference type="EMBL" id="GAA3640051.1"/>
    </source>
</evidence>
<dbReference type="InterPro" id="IPR036661">
    <property type="entry name" value="Luciferase-like_sf"/>
</dbReference>
<organism evidence="5 6">
    <name type="scientific">Microlunatus ginsengisoli</name>
    <dbReference type="NCBI Taxonomy" id="363863"/>
    <lineage>
        <taxon>Bacteria</taxon>
        <taxon>Bacillati</taxon>
        <taxon>Actinomycetota</taxon>
        <taxon>Actinomycetes</taxon>
        <taxon>Propionibacteriales</taxon>
        <taxon>Propionibacteriaceae</taxon>
        <taxon>Microlunatus</taxon>
    </lineage>
</organism>
<proteinExistence type="predicted"/>
<dbReference type="Pfam" id="PF01814">
    <property type="entry name" value="Hemerythrin"/>
    <property type="match status" value="1"/>
</dbReference>
<dbReference type="SUPFAM" id="SSF51679">
    <property type="entry name" value="Bacterial luciferase-like"/>
    <property type="match status" value="1"/>
</dbReference>
<dbReference type="Gene3D" id="1.20.120.520">
    <property type="entry name" value="nmb1532 protein domain like"/>
    <property type="match status" value="1"/>
</dbReference>
<evidence type="ECO:0000313" key="6">
    <source>
        <dbReference type="Proteomes" id="UP001501490"/>
    </source>
</evidence>
<evidence type="ECO:0000259" key="3">
    <source>
        <dbReference type="Pfam" id="PF00296"/>
    </source>
</evidence>